<evidence type="ECO:0000313" key="2">
    <source>
        <dbReference type="Proteomes" id="UP000674938"/>
    </source>
</evidence>
<dbReference type="RefSeq" id="WP_209531576.1">
    <property type="nucleotide sequence ID" value="NZ_JAEEGA010000019.1"/>
</dbReference>
<evidence type="ECO:0000313" key="1">
    <source>
        <dbReference type="EMBL" id="MBP1043761.1"/>
    </source>
</evidence>
<dbReference type="AlphaFoldDB" id="A0A940PHN5"/>
<comment type="caution">
    <text evidence="1">The sequence shown here is derived from an EMBL/GenBank/DDBJ whole genome shotgun (WGS) entry which is preliminary data.</text>
</comment>
<reference evidence="1" key="1">
    <citation type="submission" date="2020-12" db="EMBL/GenBank/DDBJ databases">
        <title>Vagococcus allomyrinae sp. nov. and Enterococcus lavae sp. nov., isolated from the larvae of Allomyrina dichotoma.</title>
        <authorList>
            <person name="Lee S.D."/>
        </authorList>
    </citation>
    <scope>NUCLEOTIDE SEQUENCE</scope>
    <source>
        <strain evidence="1">BWB3-3</strain>
    </source>
</reference>
<dbReference type="EMBL" id="JAEEGA010000019">
    <property type="protein sequence ID" value="MBP1043761.1"/>
    <property type="molecule type" value="Genomic_DNA"/>
</dbReference>
<dbReference type="InterPro" id="IPR021477">
    <property type="entry name" value="TVIIS_effector_SACOL2603_fam"/>
</dbReference>
<name>A0A940PHN5_9ENTE</name>
<sequence length="95" mass="9793">MTISSDLDVAIQRATAISQALTVLSEVGNPLLDTQTTVQGNRAAHDAIEATLTGGAEISAAVKTATSNLQSVAREFEAMDSSLGESLRGSIGNFK</sequence>
<accession>A0A940PHN5</accession>
<dbReference type="Proteomes" id="UP000674938">
    <property type="component" value="Unassembled WGS sequence"/>
</dbReference>
<proteinExistence type="predicted"/>
<gene>
    <name evidence="1" type="ORF">I6N95_22280</name>
</gene>
<keyword evidence="2" id="KW-1185">Reference proteome</keyword>
<organism evidence="1 2">
    <name type="scientific">Vagococcus allomyrinae</name>
    <dbReference type="NCBI Taxonomy" id="2794353"/>
    <lineage>
        <taxon>Bacteria</taxon>
        <taxon>Bacillati</taxon>
        <taxon>Bacillota</taxon>
        <taxon>Bacilli</taxon>
        <taxon>Lactobacillales</taxon>
        <taxon>Enterococcaceae</taxon>
        <taxon>Vagococcus</taxon>
    </lineage>
</organism>
<dbReference type="NCBIfam" id="TIGR04197">
    <property type="entry name" value="T7SS_SACOL2603"/>
    <property type="match status" value="1"/>
</dbReference>
<protein>
    <submittedName>
        <fullName evidence="1">TIGR04197 family type VII secretion effector</fullName>
    </submittedName>
</protein>